<dbReference type="HOGENOM" id="CLU_024775_1_0_1"/>
<evidence type="ECO:0000259" key="10">
    <source>
        <dbReference type="Pfam" id="PF01266"/>
    </source>
</evidence>
<dbReference type="EMBL" id="KB706668">
    <property type="protein sequence ID" value="EMR66342.1"/>
    <property type="molecule type" value="Genomic_DNA"/>
</dbReference>
<protein>
    <recommendedName>
        <fullName evidence="8">L-2-hydroxyglutarate dehydrogenase, mitochondrial</fullName>
        <ecNumber evidence="7">1.1.99.2</ecNumber>
    </recommendedName>
</protein>
<evidence type="ECO:0000256" key="2">
    <source>
        <dbReference type="ARBA" id="ARBA00022630"/>
    </source>
</evidence>
<dbReference type="EC" id="1.1.99.2" evidence="7"/>
<gene>
    <name evidence="11" type="ORF">UCREL1_6669</name>
</gene>
<dbReference type="InterPro" id="IPR036188">
    <property type="entry name" value="FAD/NAD-bd_sf"/>
</dbReference>
<proteinExistence type="inferred from homology"/>
<feature type="domain" description="FAD dependent oxidoreductase" evidence="10">
    <location>
        <begin position="10"/>
        <end position="415"/>
    </location>
</feature>
<dbReference type="OrthoDB" id="498204at2759"/>
<keyword evidence="2" id="KW-0285">Flavoprotein</keyword>
<dbReference type="Pfam" id="PF01266">
    <property type="entry name" value="DAO"/>
    <property type="match status" value="1"/>
</dbReference>
<dbReference type="PANTHER" id="PTHR43104:SF4">
    <property type="entry name" value="L-2-HYDROXYGLUTARATE DEHYDROGENASE, MITOCHONDRIAL"/>
    <property type="match status" value="1"/>
</dbReference>
<evidence type="ECO:0000313" key="12">
    <source>
        <dbReference type="Proteomes" id="UP000012174"/>
    </source>
</evidence>
<dbReference type="STRING" id="1287681.M7SQ36"/>
<dbReference type="OMA" id="GVHFTRM"/>
<evidence type="ECO:0000313" key="11">
    <source>
        <dbReference type="EMBL" id="EMR66342.1"/>
    </source>
</evidence>
<keyword evidence="3" id="KW-0274">FAD</keyword>
<dbReference type="SUPFAM" id="SSF51905">
    <property type="entry name" value="FAD/NAD(P)-binding domain"/>
    <property type="match status" value="1"/>
</dbReference>
<feature type="compositionally biased region" description="Low complexity" evidence="9">
    <location>
        <begin position="190"/>
        <end position="205"/>
    </location>
</feature>
<comment type="similarity">
    <text evidence="6">Belongs to the L2HGDH family.</text>
</comment>
<evidence type="ECO:0000256" key="4">
    <source>
        <dbReference type="ARBA" id="ARBA00023002"/>
    </source>
</evidence>
<feature type="region of interest" description="Disordered" evidence="9">
    <location>
        <begin position="188"/>
        <end position="210"/>
    </location>
</feature>
<name>M7SQ36_EUTLA</name>
<evidence type="ECO:0000256" key="7">
    <source>
        <dbReference type="ARBA" id="ARBA00038878"/>
    </source>
</evidence>
<dbReference type="KEGG" id="ela:UCREL1_6669"/>
<evidence type="ECO:0000256" key="8">
    <source>
        <dbReference type="ARBA" id="ARBA00041137"/>
    </source>
</evidence>
<dbReference type="InterPro" id="IPR006076">
    <property type="entry name" value="FAD-dep_OxRdtase"/>
</dbReference>
<evidence type="ECO:0000256" key="1">
    <source>
        <dbReference type="ARBA" id="ARBA00001974"/>
    </source>
</evidence>
<dbReference type="Proteomes" id="UP000012174">
    <property type="component" value="Unassembled WGS sequence"/>
</dbReference>
<organism evidence="11 12">
    <name type="scientific">Eutypa lata (strain UCR-EL1)</name>
    <name type="common">Grapevine dieback disease fungus</name>
    <name type="synonym">Eutypa armeniacae</name>
    <dbReference type="NCBI Taxonomy" id="1287681"/>
    <lineage>
        <taxon>Eukaryota</taxon>
        <taxon>Fungi</taxon>
        <taxon>Dikarya</taxon>
        <taxon>Ascomycota</taxon>
        <taxon>Pezizomycotina</taxon>
        <taxon>Sordariomycetes</taxon>
        <taxon>Xylariomycetidae</taxon>
        <taxon>Xylariales</taxon>
        <taxon>Diatrypaceae</taxon>
        <taxon>Eutypa</taxon>
    </lineage>
</organism>
<evidence type="ECO:0000256" key="9">
    <source>
        <dbReference type="SAM" id="MobiDB-lite"/>
    </source>
</evidence>
<comment type="cofactor">
    <cofactor evidence="1">
        <name>FAD</name>
        <dbReference type="ChEBI" id="CHEBI:57692"/>
    </cofactor>
</comment>
<dbReference type="GO" id="GO:0047545">
    <property type="term" value="F:(S)-2-hydroxyglutarate dehydrogenase activity"/>
    <property type="evidence" value="ECO:0007669"/>
    <property type="project" value="UniProtKB-EC"/>
</dbReference>
<keyword evidence="4" id="KW-0560">Oxidoreductase</keyword>
<dbReference type="Gene3D" id="3.50.50.60">
    <property type="entry name" value="FAD/NAD(P)-binding domain"/>
    <property type="match status" value="1"/>
</dbReference>
<keyword evidence="12" id="KW-1185">Reference proteome</keyword>
<dbReference type="AlphaFoldDB" id="M7SQ36"/>
<evidence type="ECO:0000256" key="5">
    <source>
        <dbReference type="ARBA" id="ARBA00036066"/>
    </source>
</evidence>
<evidence type="ECO:0000256" key="6">
    <source>
        <dbReference type="ARBA" id="ARBA00037941"/>
    </source>
</evidence>
<sequence length="424" mass="45415">MFARVAFRRGGVIGLAIARRLAATENPTVLIERHRQVGTETSSRNSEVIHSGLYYGRGTLKTRLCIRGRDALYAFCAERGVAHRRTGKWIVAQDSAELEALERIAEHCASMDRDADGEEGALRAPVRFLSKEEACRLEPDVRAEAGVLESPETGIIDSHGLMLALQGLFEDAGGMTVLGSEVVGIEPLASSSNNNNSSTSVPGSSGWRLTVRDTTPDADGNRAESTIATSTIINSAGLGAAALHNHILRHHGQPERQVKSYYAKGNYFSYGASRPHPSRLIYPAPTPGHAGLGTHLTLDLAGRVRFGPDAEWVDAPDDLAVSAERLPRALAEIRKYLPAVDAAALAPDYAGIRPKLGRLGGTNTNNSTDGKGGGGGFQDFYIRKEEGFEGWVNLLGMESPGLTSCLAIADYVKDLLYASQSPKP</sequence>
<reference evidence="12" key="1">
    <citation type="journal article" date="2013" name="Genome Announc.">
        <title>Draft genome sequence of the grapevine dieback fungus Eutypa lata UCR-EL1.</title>
        <authorList>
            <person name="Blanco-Ulate B."/>
            <person name="Rolshausen P.E."/>
            <person name="Cantu D."/>
        </authorList>
    </citation>
    <scope>NUCLEOTIDE SEQUENCE [LARGE SCALE GENOMIC DNA]</scope>
    <source>
        <strain evidence="12">UCR-EL1</strain>
    </source>
</reference>
<dbReference type="eggNOG" id="KOG2665">
    <property type="taxonomic scope" value="Eukaryota"/>
</dbReference>
<dbReference type="Gene3D" id="3.30.9.10">
    <property type="entry name" value="D-Amino Acid Oxidase, subunit A, domain 2"/>
    <property type="match status" value="1"/>
</dbReference>
<accession>M7SQ36</accession>
<dbReference type="PANTHER" id="PTHR43104">
    <property type="entry name" value="L-2-HYDROXYGLUTARATE DEHYDROGENASE, MITOCHONDRIAL"/>
    <property type="match status" value="1"/>
</dbReference>
<evidence type="ECO:0000256" key="3">
    <source>
        <dbReference type="ARBA" id="ARBA00022827"/>
    </source>
</evidence>
<comment type="catalytic activity">
    <reaction evidence="5">
        <text>(S)-2-hydroxyglutarate + A = 2-oxoglutarate + AH2</text>
        <dbReference type="Rhea" id="RHEA:21252"/>
        <dbReference type="ChEBI" id="CHEBI:13193"/>
        <dbReference type="ChEBI" id="CHEBI:16782"/>
        <dbReference type="ChEBI" id="CHEBI:16810"/>
        <dbReference type="ChEBI" id="CHEBI:17499"/>
        <dbReference type="EC" id="1.1.99.2"/>
    </reaction>
</comment>